<evidence type="ECO:0000256" key="1">
    <source>
        <dbReference type="SAM" id="MobiDB-lite"/>
    </source>
</evidence>
<dbReference type="Proteomes" id="UP000291343">
    <property type="component" value="Unassembled WGS sequence"/>
</dbReference>
<gene>
    <name evidence="2" type="ORF">LSTR_LSTR013650</name>
</gene>
<organism evidence="2 3">
    <name type="scientific">Laodelphax striatellus</name>
    <name type="common">Small brown planthopper</name>
    <name type="synonym">Delphax striatella</name>
    <dbReference type="NCBI Taxonomy" id="195883"/>
    <lineage>
        <taxon>Eukaryota</taxon>
        <taxon>Metazoa</taxon>
        <taxon>Ecdysozoa</taxon>
        <taxon>Arthropoda</taxon>
        <taxon>Hexapoda</taxon>
        <taxon>Insecta</taxon>
        <taxon>Pterygota</taxon>
        <taxon>Neoptera</taxon>
        <taxon>Paraneoptera</taxon>
        <taxon>Hemiptera</taxon>
        <taxon>Auchenorrhyncha</taxon>
        <taxon>Fulgoroidea</taxon>
        <taxon>Delphacidae</taxon>
        <taxon>Criomorphinae</taxon>
        <taxon>Laodelphax</taxon>
    </lineage>
</organism>
<accession>A0A482WL82</accession>
<comment type="caution">
    <text evidence="2">The sequence shown here is derived from an EMBL/GenBank/DDBJ whole genome shotgun (WGS) entry which is preliminary data.</text>
</comment>
<sequence>MCIVYVSNLKVTNEERNKRLKMRWRLRLVAIVTLVCATVEATKSSPATAADDSEEDSDYDAGLPQVGVTLVDNSTHTVEPVNVNQHPGVTCEPGFRPDMHGQCRPRKG</sequence>
<evidence type="ECO:0000313" key="2">
    <source>
        <dbReference type="EMBL" id="RZF34070.1"/>
    </source>
</evidence>
<protein>
    <submittedName>
        <fullName evidence="2">Uncharacterized protein</fullName>
    </submittedName>
</protein>
<reference evidence="2 3" key="1">
    <citation type="journal article" date="2017" name="Gigascience">
        <title>Genome sequence of the small brown planthopper, Laodelphax striatellus.</title>
        <authorList>
            <person name="Zhu J."/>
            <person name="Jiang F."/>
            <person name="Wang X."/>
            <person name="Yang P."/>
            <person name="Bao Y."/>
            <person name="Zhao W."/>
            <person name="Wang W."/>
            <person name="Lu H."/>
            <person name="Wang Q."/>
            <person name="Cui N."/>
            <person name="Li J."/>
            <person name="Chen X."/>
            <person name="Luo L."/>
            <person name="Yu J."/>
            <person name="Kang L."/>
            <person name="Cui F."/>
        </authorList>
    </citation>
    <scope>NUCLEOTIDE SEQUENCE [LARGE SCALE GENOMIC DNA]</scope>
    <source>
        <strain evidence="2">Lst14</strain>
    </source>
</reference>
<dbReference type="EMBL" id="QKKF02032670">
    <property type="protein sequence ID" value="RZF34070.1"/>
    <property type="molecule type" value="Genomic_DNA"/>
</dbReference>
<evidence type="ECO:0000313" key="3">
    <source>
        <dbReference type="Proteomes" id="UP000291343"/>
    </source>
</evidence>
<feature type="region of interest" description="Disordered" evidence="1">
    <location>
        <begin position="79"/>
        <end position="108"/>
    </location>
</feature>
<feature type="region of interest" description="Disordered" evidence="1">
    <location>
        <begin position="43"/>
        <end position="62"/>
    </location>
</feature>
<dbReference type="AlphaFoldDB" id="A0A482WL82"/>
<keyword evidence="3" id="KW-1185">Reference proteome</keyword>
<proteinExistence type="predicted"/>
<dbReference type="InParanoid" id="A0A482WL82"/>
<name>A0A482WL82_LAOST</name>